<protein>
    <recommendedName>
        <fullName evidence="5 9">Riboflavin synthase</fullName>
        <ecNumber evidence="4 9">2.5.1.9</ecNumber>
    </recommendedName>
</protein>
<dbReference type="GO" id="GO:0009231">
    <property type="term" value="P:riboflavin biosynthetic process"/>
    <property type="evidence" value="ECO:0007669"/>
    <property type="project" value="UniProtKB-KW"/>
</dbReference>
<gene>
    <name evidence="13" type="ORF">GGP61_000326</name>
    <name evidence="12" type="ORF">GGP71_001569</name>
</gene>
<comment type="caution">
    <text evidence="12">The sequence shown here is derived from an EMBL/GenBank/DDBJ whole genome shotgun (WGS) entry which is preliminary data.</text>
</comment>
<dbReference type="EMBL" id="JANUAE010000001">
    <property type="protein sequence ID" value="MCS3708739.1"/>
    <property type="molecule type" value="Genomic_DNA"/>
</dbReference>
<dbReference type="PROSITE" id="PS51177">
    <property type="entry name" value="LUMAZINE_BIND"/>
    <property type="match status" value="2"/>
</dbReference>
<dbReference type="GO" id="GO:0004746">
    <property type="term" value="F:riboflavin synthase activity"/>
    <property type="evidence" value="ECO:0007669"/>
    <property type="project" value="UniProtKB-UniRule"/>
</dbReference>
<evidence type="ECO:0000256" key="8">
    <source>
        <dbReference type="ARBA" id="ARBA00022737"/>
    </source>
</evidence>
<comment type="function">
    <text evidence="2">Catalyzes the dismutation of two molecules of 6,7-dimethyl-8-ribityllumazine, resulting in the formation of riboflavin and 5-amino-6-(D-ribitylamino)uracil.</text>
</comment>
<feature type="domain" description="Lumazine-binding" evidence="11">
    <location>
        <begin position="1"/>
        <end position="100"/>
    </location>
</feature>
<dbReference type="Gene3D" id="2.40.30.20">
    <property type="match status" value="2"/>
</dbReference>
<dbReference type="InterPro" id="IPR001783">
    <property type="entry name" value="Lumazine-bd"/>
</dbReference>
<dbReference type="Pfam" id="PF00677">
    <property type="entry name" value="Lum_binding"/>
    <property type="match status" value="2"/>
</dbReference>
<dbReference type="InterPro" id="IPR026017">
    <property type="entry name" value="Lumazine-bd_dom"/>
</dbReference>
<evidence type="ECO:0000259" key="11">
    <source>
        <dbReference type="PROSITE" id="PS51177"/>
    </source>
</evidence>
<evidence type="ECO:0000256" key="6">
    <source>
        <dbReference type="ARBA" id="ARBA00022619"/>
    </source>
</evidence>
<dbReference type="CDD" id="cd00402">
    <property type="entry name" value="Riboflavin_synthase_like"/>
    <property type="match status" value="1"/>
</dbReference>
<keyword evidence="6" id="KW-0686">Riboflavin biosynthesis</keyword>
<evidence type="ECO:0000313" key="12">
    <source>
        <dbReference type="EMBL" id="MCS3677646.1"/>
    </source>
</evidence>
<comment type="pathway">
    <text evidence="3">Cofactor biosynthesis; riboflavin biosynthesis; riboflavin from 2-hydroxy-3-oxobutyl phosphate and 5-amino-6-(D-ribitylamino)uracil: step 2/2.</text>
</comment>
<dbReference type="EC" id="2.5.1.9" evidence="4 9"/>
<comment type="catalytic activity">
    <reaction evidence="1">
        <text>2 6,7-dimethyl-8-(1-D-ribityl)lumazine + H(+) = 5-amino-6-(D-ribitylamino)uracil + riboflavin</text>
        <dbReference type="Rhea" id="RHEA:20772"/>
        <dbReference type="ChEBI" id="CHEBI:15378"/>
        <dbReference type="ChEBI" id="CHEBI:15934"/>
        <dbReference type="ChEBI" id="CHEBI:57986"/>
        <dbReference type="ChEBI" id="CHEBI:58201"/>
        <dbReference type="EC" id="2.5.1.9"/>
    </reaction>
</comment>
<evidence type="ECO:0000256" key="3">
    <source>
        <dbReference type="ARBA" id="ARBA00004887"/>
    </source>
</evidence>
<dbReference type="EMBL" id="JANUAU010000004">
    <property type="protein sequence ID" value="MCS3677646.1"/>
    <property type="molecule type" value="Genomic_DNA"/>
</dbReference>
<evidence type="ECO:0000256" key="5">
    <source>
        <dbReference type="ARBA" id="ARBA00013950"/>
    </source>
</evidence>
<keyword evidence="8" id="KW-0677">Repeat</keyword>
<evidence type="ECO:0000256" key="7">
    <source>
        <dbReference type="ARBA" id="ARBA00022679"/>
    </source>
</evidence>
<dbReference type="Proteomes" id="UP001155027">
    <property type="component" value="Unassembled WGS sequence"/>
</dbReference>
<accession>A0A9X2Q6I6</accession>
<dbReference type="Proteomes" id="UP001155057">
    <property type="component" value="Unassembled WGS sequence"/>
</dbReference>
<dbReference type="RefSeq" id="WP_112904507.1">
    <property type="nucleotide sequence ID" value="NZ_CALTSI010000006.1"/>
</dbReference>
<dbReference type="PIRSF" id="PIRSF000498">
    <property type="entry name" value="Riboflavin_syn_A"/>
    <property type="match status" value="1"/>
</dbReference>
<evidence type="ECO:0000313" key="14">
    <source>
        <dbReference type="Proteomes" id="UP001155027"/>
    </source>
</evidence>
<dbReference type="PANTHER" id="PTHR21098">
    <property type="entry name" value="RIBOFLAVIN SYNTHASE ALPHA CHAIN"/>
    <property type="match status" value="1"/>
</dbReference>
<feature type="repeat" description="Lumazine-binding" evidence="10">
    <location>
        <begin position="101"/>
        <end position="198"/>
    </location>
</feature>
<evidence type="ECO:0000256" key="10">
    <source>
        <dbReference type="PROSITE-ProRule" id="PRU00524"/>
    </source>
</evidence>
<evidence type="ECO:0000313" key="13">
    <source>
        <dbReference type="EMBL" id="MCS3708739.1"/>
    </source>
</evidence>
<evidence type="ECO:0000256" key="9">
    <source>
        <dbReference type="NCBIfam" id="TIGR00187"/>
    </source>
</evidence>
<proteinExistence type="predicted"/>
<feature type="domain" description="Lumazine-binding" evidence="11">
    <location>
        <begin position="101"/>
        <end position="198"/>
    </location>
</feature>
<name>A0A9X2Q6I6_9BACT</name>
<organism evidence="12 14">
    <name type="scientific">Salinibacter ruber</name>
    <dbReference type="NCBI Taxonomy" id="146919"/>
    <lineage>
        <taxon>Bacteria</taxon>
        <taxon>Pseudomonadati</taxon>
        <taxon>Rhodothermota</taxon>
        <taxon>Rhodothermia</taxon>
        <taxon>Rhodothermales</taxon>
        <taxon>Salinibacteraceae</taxon>
        <taxon>Salinibacter</taxon>
    </lineage>
</organism>
<evidence type="ECO:0000256" key="2">
    <source>
        <dbReference type="ARBA" id="ARBA00002803"/>
    </source>
</evidence>
<dbReference type="NCBIfam" id="TIGR00187">
    <property type="entry name" value="ribE"/>
    <property type="match status" value="1"/>
</dbReference>
<sequence>MFTGIIEEVGTLTAVESLGSDRAGKRLTIEADLAPELHVDQSVSIDGACQTVVDVDPDASTFAVDSIEETLRKTTFSDLEAGAPVNLERALQAGDRLDGHFVQGHVDATGTITNVEREETDWLYTIQFDPQHAAYLIPVGSVSVDGISLTVARLDEDAFTVAIIPHTHAVTNVAETWTEGAAVNLEFDLIGKYVARSFTASGETPDPEALAKTWMAD</sequence>
<evidence type="ECO:0000256" key="1">
    <source>
        <dbReference type="ARBA" id="ARBA00000968"/>
    </source>
</evidence>
<reference evidence="12" key="1">
    <citation type="submission" date="2022-08" db="EMBL/GenBank/DDBJ databases">
        <title>Genomic Encyclopedia of Type Strains, Phase V (KMG-V): Genome sequencing to study the core and pangenomes of soil and plant-associated prokaryotes.</title>
        <authorList>
            <person name="Whitman W."/>
        </authorList>
    </citation>
    <scope>NUCLEOTIDE SEQUENCE</scope>
    <source>
        <strain evidence="12">0</strain>
        <strain evidence="13">SP3049</strain>
    </source>
</reference>
<dbReference type="NCBIfam" id="NF006767">
    <property type="entry name" value="PRK09289.1"/>
    <property type="match status" value="1"/>
</dbReference>
<dbReference type="PANTHER" id="PTHR21098:SF12">
    <property type="entry name" value="RIBOFLAVIN SYNTHASE"/>
    <property type="match status" value="1"/>
</dbReference>
<feature type="repeat" description="Lumazine-binding" evidence="10">
    <location>
        <begin position="1"/>
        <end position="100"/>
    </location>
</feature>
<dbReference type="GeneID" id="83729236"/>
<evidence type="ECO:0000256" key="4">
    <source>
        <dbReference type="ARBA" id="ARBA00012827"/>
    </source>
</evidence>
<dbReference type="InterPro" id="IPR017938">
    <property type="entry name" value="Riboflavin_synthase-like_b-brl"/>
</dbReference>
<dbReference type="SUPFAM" id="SSF63380">
    <property type="entry name" value="Riboflavin synthase domain-like"/>
    <property type="match status" value="2"/>
</dbReference>
<dbReference type="InterPro" id="IPR023366">
    <property type="entry name" value="ATP_synth_asu-like_sf"/>
</dbReference>
<keyword evidence="7 12" id="KW-0808">Transferase</keyword>
<dbReference type="AlphaFoldDB" id="A0A9X2Q6I6"/>